<reference evidence="2 3" key="1">
    <citation type="submission" date="2019-01" db="EMBL/GenBank/DDBJ databases">
        <title>A draft genome assembly of the solar-powered sea slug Elysia chlorotica.</title>
        <authorList>
            <person name="Cai H."/>
            <person name="Li Q."/>
            <person name="Fang X."/>
            <person name="Li J."/>
            <person name="Curtis N.E."/>
            <person name="Altenburger A."/>
            <person name="Shibata T."/>
            <person name="Feng M."/>
            <person name="Maeda T."/>
            <person name="Schwartz J.A."/>
            <person name="Shigenobu S."/>
            <person name="Lundholm N."/>
            <person name="Nishiyama T."/>
            <person name="Yang H."/>
            <person name="Hasebe M."/>
            <person name="Li S."/>
            <person name="Pierce S.K."/>
            <person name="Wang J."/>
        </authorList>
    </citation>
    <scope>NUCLEOTIDE SEQUENCE [LARGE SCALE GENOMIC DNA]</scope>
    <source>
        <strain evidence="2">EC2010</strain>
        <tissue evidence="2">Whole organism of an adult</tissue>
    </source>
</reference>
<dbReference type="STRING" id="188477.A0A433SYN0"/>
<dbReference type="PANTHER" id="PTHR37860:SF2">
    <property type="entry name" value="VITELLOGENIN DOMAIN-CONTAINING PROTEIN"/>
    <property type="match status" value="1"/>
</dbReference>
<dbReference type="SMART" id="SM00216">
    <property type="entry name" value="VWD"/>
    <property type="match status" value="1"/>
</dbReference>
<comment type="caution">
    <text evidence="2">The sequence shown here is derived from an EMBL/GenBank/DDBJ whole genome shotgun (WGS) entry which is preliminary data.</text>
</comment>
<dbReference type="Pfam" id="PF00094">
    <property type="entry name" value="VWD"/>
    <property type="match status" value="1"/>
</dbReference>
<dbReference type="EMBL" id="RQTK01000833">
    <property type="protein sequence ID" value="RUS74408.1"/>
    <property type="molecule type" value="Genomic_DNA"/>
</dbReference>
<sequence length="960" mass="107107">MFRGKDPSPSGTAYTAWFRGHVWDLMHHLNLDMWVDHRSNPLEFLHQHNWTLVETDKHTMDRSFLMRMHLESAEGVRYNRFSTEVQLKAPRSNLSHQIEYQLLSPSKQTVRVYALLHNIKPAFDMAYVEKTDIIDGSLETHVNLTSSVLEYQIDVSGRADPGGLSTLDGRLRVYSRLPSFPGERTLSTYVAVSQQLLPECTWVYTDQLGEKTTGNISLVEPTLLSVNVKADVRQLWLTIELVDPSRVQIVLILSPAFLTHVTQEHSQSNQTKVGLLQVGLTVSQNILLDPKDYHLPFSNVSLQRGLMLSINQAVRSGSPRKVKLFKLLLGMLDAVNELFVESPVVKVGRGLHLDQAMAAHLRSTISVLRKSSPPFFVRQFLKIYGHRSPSTAQHMIGELAAPELDEGFPTFKLSVPLPVVMTGFNRLPHLTVPGKELLAMLKRVYTGTERRTKHLAVIMQGWTINTFDGENLHLTAPRADACTYLLGGDLRHGRFALTMTNTALTVSTSQASLSLYRDGSVRTGQREPLLNLPYMTPDGLMTVELLDSHMHISVDGGKAQVSFEPNNDYFVVEMDRRLTNASMGLLGTNNNELGDELRLPRGEMAQDAANFQNSYELTGHGYCTVAAMPPPQLCRGFDVSAKSPCMSMSDQWKPAIPCLLVVDPRPFLIECQEMECGGQSGCPAVAAYLDTCRHYGISVGVPPACVPDGCGETKRSIVDLVIVYSLHHTLVSSHGGLYHPLTWARYLVKGLAHALDNLSDIEMDVRVGLVTFGGRGEWREPRAMLLEGKLLKAPEDAHHYLWANANPGMEESDASPAILKASDFPFRKDSVRVVFLIHQGQSSTSPKSKLDNSQVLKTLKSRNTVLVTSAPYSEFINTDPIGLWADGELIITGPPVSHLTDPYNDVIRSTGGFWLDWNALRQTHHNSRSRKSRRRNKVLETLATNLHKLASRMKNQRCRA</sequence>
<gene>
    <name evidence="2" type="ORF">EGW08_017826</name>
</gene>
<dbReference type="PANTHER" id="PTHR37860">
    <property type="entry name" value="AGAP008810-PA"/>
    <property type="match status" value="1"/>
</dbReference>
<accession>A0A433SYN0</accession>
<evidence type="ECO:0000313" key="3">
    <source>
        <dbReference type="Proteomes" id="UP000271974"/>
    </source>
</evidence>
<organism evidence="2 3">
    <name type="scientific">Elysia chlorotica</name>
    <name type="common">Eastern emerald elysia</name>
    <name type="synonym">Sea slug</name>
    <dbReference type="NCBI Taxonomy" id="188477"/>
    <lineage>
        <taxon>Eukaryota</taxon>
        <taxon>Metazoa</taxon>
        <taxon>Spiralia</taxon>
        <taxon>Lophotrochozoa</taxon>
        <taxon>Mollusca</taxon>
        <taxon>Gastropoda</taxon>
        <taxon>Heterobranchia</taxon>
        <taxon>Euthyneura</taxon>
        <taxon>Panpulmonata</taxon>
        <taxon>Sacoglossa</taxon>
        <taxon>Placobranchoidea</taxon>
        <taxon>Plakobranchidae</taxon>
        <taxon>Elysia</taxon>
    </lineage>
</organism>
<keyword evidence="3" id="KW-1185">Reference proteome</keyword>
<dbReference type="PROSITE" id="PS51233">
    <property type="entry name" value="VWFD"/>
    <property type="match status" value="1"/>
</dbReference>
<evidence type="ECO:0000313" key="2">
    <source>
        <dbReference type="EMBL" id="RUS74408.1"/>
    </source>
</evidence>
<protein>
    <recommendedName>
        <fullName evidence="1">VWFD domain-containing protein</fullName>
    </recommendedName>
</protein>
<dbReference type="OrthoDB" id="6162288at2759"/>
<evidence type="ECO:0000259" key="1">
    <source>
        <dbReference type="PROSITE" id="PS51233"/>
    </source>
</evidence>
<proteinExistence type="predicted"/>
<dbReference type="Proteomes" id="UP000271974">
    <property type="component" value="Unassembled WGS sequence"/>
</dbReference>
<name>A0A433SYN0_ELYCH</name>
<feature type="domain" description="VWFD" evidence="1">
    <location>
        <begin position="454"/>
        <end position="624"/>
    </location>
</feature>
<dbReference type="AlphaFoldDB" id="A0A433SYN0"/>
<dbReference type="InterPro" id="IPR001846">
    <property type="entry name" value="VWF_type-D"/>
</dbReference>